<evidence type="ECO:0000313" key="17">
    <source>
        <dbReference type="Proteomes" id="UP000033907"/>
    </source>
</evidence>
<gene>
    <name evidence="9" type="primary">leuS</name>
    <name evidence="16" type="ORF">UV91_C0003G0004</name>
</gene>
<dbReference type="InterPro" id="IPR014729">
    <property type="entry name" value="Rossmann-like_a/b/a_fold"/>
</dbReference>
<dbReference type="EMBL" id="LCGH01000003">
    <property type="protein sequence ID" value="KKT11615.1"/>
    <property type="molecule type" value="Genomic_DNA"/>
</dbReference>
<dbReference type="HAMAP" id="MF_00049_B">
    <property type="entry name" value="Leu_tRNA_synth_B"/>
    <property type="match status" value="1"/>
</dbReference>
<dbReference type="InterPro" id="IPR002302">
    <property type="entry name" value="Leu-tRNA-ligase"/>
</dbReference>
<dbReference type="Pfam" id="PF13603">
    <property type="entry name" value="tRNA-synt_1_2"/>
    <property type="match status" value="1"/>
</dbReference>
<comment type="subcellular location">
    <subcellularLocation>
        <location evidence="9">Cytoplasm</location>
    </subcellularLocation>
</comment>
<evidence type="ECO:0000256" key="5">
    <source>
        <dbReference type="ARBA" id="ARBA00022840"/>
    </source>
</evidence>
<dbReference type="PROSITE" id="PS00178">
    <property type="entry name" value="AA_TRNA_LIGASE_I"/>
    <property type="match status" value="1"/>
</dbReference>
<dbReference type="InterPro" id="IPR002300">
    <property type="entry name" value="aa-tRNA-synth_Ia"/>
</dbReference>
<evidence type="ECO:0000256" key="6">
    <source>
        <dbReference type="ARBA" id="ARBA00022917"/>
    </source>
</evidence>
<dbReference type="SUPFAM" id="SSF52374">
    <property type="entry name" value="Nucleotidylyl transferase"/>
    <property type="match status" value="1"/>
</dbReference>
<comment type="similarity">
    <text evidence="1 9 10">Belongs to the class-I aminoacyl-tRNA synthetase family.</text>
</comment>
<dbReference type="PANTHER" id="PTHR43740">
    <property type="entry name" value="LEUCYL-TRNA SYNTHETASE"/>
    <property type="match status" value="1"/>
</dbReference>
<feature type="compositionally biased region" description="Polar residues" evidence="11">
    <location>
        <begin position="882"/>
        <end position="897"/>
    </location>
</feature>
<feature type="region of interest" description="Disordered" evidence="11">
    <location>
        <begin position="878"/>
        <end position="897"/>
    </location>
</feature>
<evidence type="ECO:0000259" key="15">
    <source>
        <dbReference type="Pfam" id="PF13603"/>
    </source>
</evidence>
<dbReference type="Pfam" id="PF04480">
    <property type="entry name" value="DUF559"/>
    <property type="match status" value="1"/>
</dbReference>
<keyword evidence="2 9" id="KW-0963">Cytoplasm</keyword>
<keyword evidence="6 9" id="KW-0648">Protein biosynthesis</keyword>
<evidence type="ECO:0000256" key="3">
    <source>
        <dbReference type="ARBA" id="ARBA00022598"/>
    </source>
</evidence>
<dbReference type="InterPro" id="IPR011335">
    <property type="entry name" value="Restrct_endonuc-II-like"/>
</dbReference>
<keyword evidence="4 9" id="KW-0547">Nucleotide-binding</keyword>
<feature type="binding site" evidence="9">
    <location>
        <position position="816"/>
    </location>
    <ligand>
        <name>ATP</name>
        <dbReference type="ChEBI" id="CHEBI:30616"/>
    </ligand>
</feature>
<dbReference type="InterPro" id="IPR025709">
    <property type="entry name" value="Leu_tRNA-synth_edit"/>
</dbReference>
<dbReference type="Pfam" id="PF00133">
    <property type="entry name" value="tRNA-synt_1"/>
    <property type="match status" value="2"/>
</dbReference>
<feature type="domain" description="Aminoacyl-tRNA synthetase class Ia" evidence="12">
    <location>
        <begin position="792"/>
        <end position="841"/>
    </location>
</feature>
<dbReference type="SUPFAM" id="SSF50677">
    <property type="entry name" value="ValRS/IleRS/LeuRS editing domain"/>
    <property type="match status" value="1"/>
</dbReference>
<dbReference type="InterPro" id="IPR009080">
    <property type="entry name" value="tRNAsynth_Ia_anticodon-bd"/>
</dbReference>
<dbReference type="GO" id="GO:0006429">
    <property type="term" value="P:leucyl-tRNA aminoacylation"/>
    <property type="evidence" value="ECO:0007669"/>
    <property type="project" value="UniProtKB-UniRule"/>
</dbReference>
<evidence type="ECO:0000256" key="11">
    <source>
        <dbReference type="SAM" id="MobiDB-lite"/>
    </source>
</evidence>
<protein>
    <recommendedName>
        <fullName evidence="9">Leucine--tRNA ligase</fullName>
        <ecNumber evidence="9">6.1.1.4</ecNumber>
    </recommendedName>
    <alternativeName>
        <fullName evidence="9">Leucyl-tRNA synthetase</fullName>
        <shortName evidence="9">LeuRS</shortName>
    </alternativeName>
</protein>
<evidence type="ECO:0000256" key="10">
    <source>
        <dbReference type="RuleBase" id="RU363035"/>
    </source>
</evidence>
<dbReference type="FunFam" id="3.40.50.620:FF:000003">
    <property type="entry name" value="Leucine--tRNA ligase"/>
    <property type="match status" value="1"/>
</dbReference>
<keyword evidence="3 9" id="KW-0436">Ligase</keyword>
<accession>A0A0G1ENS1</accession>
<feature type="domain" description="DUF559" evidence="13">
    <location>
        <begin position="308"/>
        <end position="424"/>
    </location>
</feature>
<evidence type="ECO:0000256" key="4">
    <source>
        <dbReference type="ARBA" id="ARBA00022741"/>
    </source>
</evidence>
<comment type="caution">
    <text evidence="9">Lacks conserved residue(s) required for the propagation of feature annotation.</text>
</comment>
<dbReference type="PATRIC" id="fig|1618778.3.peg.220"/>
<comment type="catalytic activity">
    <reaction evidence="8 9">
        <text>tRNA(Leu) + L-leucine + ATP = L-leucyl-tRNA(Leu) + AMP + diphosphate</text>
        <dbReference type="Rhea" id="RHEA:11688"/>
        <dbReference type="Rhea" id="RHEA-COMP:9613"/>
        <dbReference type="Rhea" id="RHEA-COMP:9622"/>
        <dbReference type="ChEBI" id="CHEBI:30616"/>
        <dbReference type="ChEBI" id="CHEBI:33019"/>
        <dbReference type="ChEBI" id="CHEBI:57427"/>
        <dbReference type="ChEBI" id="CHEBI:78442"/>
        <dbReference type="ChEBI" id="CHEBI:78494"/>
        <dbReference type="ChEBI" id="CHEBI:456215"/>
        <dbReference type="EC" id="6.1.1.4"/>
    </reaction>
</comment>
<dbReference type="Gene3D" id="3.90.740.10">
    <property type="entry name" value="Valyl/Leucyl/Isoleucyl-tRNA synthetase, editing domain"/>
    <property type="match status" value="1"/>
</dbReference>
<dbReference type="Pfam" id="PF08264">
    <property type="entry name" value="Anticodon_1"/>
    <property type="match status" value="1"/>
</dbReference>
<sequence length="1059" mass="121194">MRDYDHKKLDPPSLKLRTGKKKMTEYNHLKIESKWQKEWEKKEVFQAENNSKKPKFYGLIEFPYPSGAGLHVGHIRSNTAMDIISRKRRMEGFNVLYPIGWDAFGLPTENYAIKTGIHPIKVTKDNTDIFRKQLKALGFSFDWSREINTTDPKYYKWTQWIFLQFFKKGLAYKAKTTINWCPQDKIGLANEEVVGGSCERCGTPVIKKEKEQWMLAITKYADRLDKDLDTVDYLPKIKIQQRNWIGRSEGAEIDFRINSTLALPTSPGLPEGEGKFVSPFGGEFKKGVGEGEMPRYFTTNPELWKALQGKALEMRKNPTNGEKIMWDLLRRNNLSPTLPEGEGENPRGFHFRRQHIVDRFIADFVCIEKKLVVEIDGDIHDYLKSEDQERTEVLNQLGFEVVRFTNSEIIKKPEDVLRKIILKINDISKKVLSFGEDLGGVELAIKVFTTRPDTIFGATYLVLAPEHELVQKLKSQILNWDEVLRYIVVNEKKTEIERTAEDKIKTGIELKGVKAINPVTKEEIPIWIADYVLPHYGTGAIMAVPAHDERDFEFAKKYGLPIKNVIEPVFVEGPKEGMPYSGEGIIANSGKFSGMDSEKAKKEIIKFVGGKAKTTFKLRDWVFSRQRYWGEPIPLVNCAKCGWVPVPEKDLPVVLPKVAKYKPTNTGESPLADIKNWVNVKCPKCKGPAKRETDTMPNWAGSSWYFLRYTDPKNNKEFASGKNLKYWLTTPLPNPLQRRGKEFKASPFGGGMEGVEGQGGVDWYNGGMEHTTLHLLYSRFWHKFLYDLRMVPTSEPYLKRTSHGMILAPQGEKMSKSKGNTVNPDDLIRIYGADTLRMYEMFIGPFDQAVSWNTDSMIGPRRFLERVWKIGERIATRKPKNSSRFTRQNPTGSDATQNSLVSASLSKLLNKTIKKVSEDVEEMRFNTAISSMMILANEMESAFAQGYGVTKKDYKKFLQILSPFAPHIAEELWNMLGEKNSISISGWPKWDKNLIKDEEIKIAVQVNGKVRAEIMIRTDNSEEEIKKKAVTNKTVLRHMAGRDAKKVIYVKNRLVNIVV</sequence>
<dbReference type="InterPro" id="IPR047216">
    <property type="entry name" value="Endonuclease_DUF559_bact"/>
</dbReference>
<feature type="domain" description="Methionyl/Valyl/Leucyl/Isoleucyl-tRNA synthetase anticodon-binding" evidence="14">
    <location>
        <begin position="907"/>
        <end position="1023"/>
    </location>
</feature>
<evidence type="ECO:0000256" key="2">
    <source>
        <dbReference type="ARBA" id="ARBA00022490"/>
    </source>
</evidence>
<comment type="caution">
    <text evidence="16">The sequence shown here is derived from an EMBL/GenBank/DDBJ whole genome shotgun (WGS) entry which is preliminary data.</text>
</comment>
<evidence type="ECO:0000259" key="12">
    <source>
        <dbReference type="Pfam" id="PF00133"/>
    </source>
</evidence>
<dbReference type="GO" id="GO:0005829">
    <property type="term" value="C:cytosol"/>
    <property type="evidence" value="ECO:0007669"/>
    <property type="project" value="TreeGrafter"/>
</dbReference>
<evidence type="ECO:0000259" key="14">
    <source>
        <dbReference type="Pfam" id="PF08264"/>
    </source>
</evidence>
<keyword evidence="7 9" id="KW-0030">Aminoacyl-tRNA synthetase</keyword>
<dbReference type="CDD" id="cd07958">
    <property type="entry name" value="Anticodon_Ia_Leu_BEm"/>
    <property type="match status" value="1"/>
</dbReference>
<evidence type="ECO:0000313" key="16">
    <source>
        <dbReference type="EMBL" id="KKT11615.1"/>
    </source>
</evidence>
<evidence type="ECO:0000256" key="1">
    <source>
        <dbReference type="ARBA" id="ARBA00005594"/>
    </source>
</evidence>
<feature type="domain" description="Leucyl-tRNA synthetase editing" evidence="15">
    <location>
        <begin position="442"/>
        <end position="607"/>
    </location>
</feature>
<dbReference type="InterPro" id="IPR013155">
    <property type="entry name" value="M/V/L/I-tRNA-synth_anticd-bd"/>
</dbReference>
<keyword evidence="5 9" id="KW-0067">ATP-binding</keyword>
<dbReference type="CDD" id="cd01038">
    <property type="entry name" value="Endonuclease_DUF559"/>
    <property type="match status" value="1"/>
</dbReference>
<evidence type="ECO:0000259" key="13">
    <source>
        <dbReference type="Pfam" id="PF04480"/>
    </source>
</evidence>
<reference evidence="16 17" key="1">
    <citation type="journal article" date="2015" name="Nature">
        <title>rRNA introns, odd ribosomes, and small enigmatic genomes across a large radiation of phyla.</title>
        <authorList>
            <person name="Brown C.T."/>
            <person name="Hug L.A."/>
            <person name="Thomas B.C."/>
            <person name="Sharon I."/>
            <person name="Castelle C.J."/>
            <person name="Singh A."/>
            <person name="Wilkins M.J."/>
            <person name="Williams K.H."/>
            <person name="Banfield J.F."/>
        </authorList>
    </citation>
    <scope>NUCLEOTIDE SEQUENCE [LARGE SCALE GENOMIC DNA]</scope>
</reference>
<dbReference type="GO" id="GO:0004823">
    <property type="term" value="F:leucine-tRNA ligase activity"/>
    <property type="evidence" value="ECO:0007669"/>
    <property type="project" value="UniProtKB-UniRule"/>
</dbReference>
<dbReference type="GO" id="GO:0002161">
    <property type="term" value="F:aminoacyl-tRNA deacylase activity"/>
    <property type="evidence" value="ECO:0007669"/>
    <property type="project" value="InterPro"/>
</dbReference>
<dbReference type="InterPro" id="IPR009008">
    <property type="entry name" value="Val/Leu/Ile-tRNA-synth_edit"/>
</dbReference>
<organism evidence="16 17">
    <name type="scientific">Candidatus Nomurabacteria bacterium GW2011_GWF2_43_24</name>
    <dbReference type="NCBI Taxonomy" id="1618778"/>
    <lineage>
        <taxon>Bacteria</taxon>
        <taxon>Candidatus Nomuraibacteriota</taxon>
    </lineage>
</organism>
<evidence type="ECO:0000256" key="8">
    <source>
        <dbReference type="ARBA" id="ARBA00047469"/>
    </source>
</evidence>
<dbReference type="SUPFAM" id="SSF52980">
    <property type="entry name" value="Restriction endonuclease-like"/>
    <property type="match status" value="1"/>
</dbReference>
<dbReference type="AlphaFoldDB" id="A0A0G1ENS1"/>
<feature type="short sequence motif" description="'KMSKS' region" evidence="9">
    <location>
        <begin position="813"/>
        <end position="817"/>
    </location>
</feature>
<dbReference type="FunFam" id="1.10.730.10:FF:000011">
    <property type="entry name" value="Leucine--tRNA ligase chloroplastic/mitochondrial"/>
    <property type="match status" value="1"/>
</dbReference>
<dbReference type="InterPro" id="IPR001412">
    <property type="entry name" value="aa-tRNA-synth_I_CS"/>
</dbReference>
<dbReference type="Gene3D" id="3.40.960.10">
    <property type="entry name" value="VSR Endonuclease"/>
    <property type="match status" value="1"/>
</dbReference>
<dbReference type="Gene3D" id="1.10.730.10">
    <property type="entry name" value="Isoleucyl-tRNA Synthetase, Domain 1"/>
    <property type="match status" value="2"/>
</dbReference>
<dbReference type="PRINTS" id="PR00985">
    <property type="entry name" value="TRNASYNTHLEU"/>
</dbReference>
<name>A0A0G1ENS1_9BACT</name>
<evidence type="ECO:0000256" key="7">
    <source>
        <dbReference type="ARBA" id="ARBA00023146"/>
    </source>
</evidence>
<dbReference type="SUPFAM" id="SSF47323">
    <property type="entry name" value="Anticodon-binding domain of a subclass of class I aminoacyl-tRNA synthetases"/>
    <property type="match status" value="1"/>
</dbReference>
<dbReference type="GO" id="GO:0005524">
    <property type="term" value="F:ATP binding"/>
    <property type="evidence" value="ECO:0007669"/>
    <property type="project" value="UniProtKB-UniRule"/>
</dbReference>
<proteinExistence type="inferred from homology"/>
<dbReference type="PANTHER" id="PTHR43740:SF2">
    <property type="entry name" value="LEUCINE--TRNA LIGASE, MITOCHONDRIAL"/>
    <property type="match status" value="1"/>
</dbReference>
<dbReference type="EC" id="6.1.1.4" evidence="9"/>
<dbReference type="Gene3D" id="3.40.50.620">
    <property type="entry name" value="HUPs"/>
    <property type="match status" value="1"/>
</dbReference>
<dbReference type="InterPro" id="IPR007569">
    <property type="entry name" value="DUF559"/>
</dbReference>
<dbReference type="Proteomes" id="UP000033907">
    <property type="component" value="Unassembled WGS sequence"/>
</dbReference>
<evidence type="ECO:0000256" key="9">
    <source>
        <dbReference type="HAMAP-Rule" id="MF_00049"/>
    </source>
</evidence>
<feature type="domain" description="Aminoacyl-tRNA synthetase class Ia" evidence="12">
    <location>
        <begin position="34"/>
        <end position="240"/>
    </location>
</feature>